<evidence type="ECO:0000313" key="3">
    <source>
        <dbReference type="Proteomes" id="UP000194800"/>
    </source>
</evidence>
<dbReference type="EMBL" id="NART01000112">
    <property type="protein sequence ID" value="OTQ08075.1"/>
    <property type="molecule type" value="Genomic_DNA"/>
</dbReference>
<dbReference type="RefSeq" id="WP_086272517.1">
    <property type="nucleotide sequence ID" value="NZ_CP132380.1"/>
</dbReference>
<dbReference type="Proteomes" id="UP000194800">
    <property type="component" value="Unassembled WGS sequence"/>
</dbReference>
<sequence length="139" mass="16646">MTFGEYQKLLNQIEWNCLINIMKVIINENEAFEKLKKILISWNDADSEKSKNSMDYFIEQLIYSKWDRNRIYNFIFIYVRNNLSNLDYDMIPEKAIDYLSDIETSIIGYCCPSCFLKIPGEPLDENDLIAYVRENKWKN</sequence>
<gene>
    <name evidence="2" type="ORF">B6C91_13505</name>
    <name evidence="1" type="ORF">B6D08_13340</name>
</gene>
<dbReference type="EMBL" id="NARP01000050">
    <property type="protein sequence ID" value="OTP97818.1"/>
    <property type="molecule type" value="Genomic_DNA"/>
</dbReference>
<evidence type="ECO:0000313" key="1">
    <source>
        <dbReference type="EMBL" id="OTP97818.1"/>
    </source>
</evidence>
<keyword evidence="3" id="KW-1185">Reference proteome</keyword>
<comment type="caution">
    <text evidence="1">The sequence shown here is derived from an EMBL/GenBank/DDBJ whole genome shotgun (WGS) entry which is preliminary data.</text>
</comment>
<accession>A0A2C9XVP9</accession>
<protein>
    <submittedName>
        <fullName evidence="1">Uncharacterized protein</fullName>
    </submittedName>
</protein>
<evidence type="ECO:0000313" key="4">
    <source>
        <dbReference type="Proteomes" id="UP000194977"/>
    </source>
</evidence>
<dbReference type="AlphaFoldDB" id="A0A2C9XVP9"/>
<organism evidence="1 4">
    <name type="scientific">Gilliamella apicola</name>
    <dbReference type="NCBI Taxonomy" id="1196095"/>
    <lineage>
        <taxon>Bacteria</taxon>
        <taxon>Pseudomonadati</taxon>
        <taxon>Pseudomonadota</taxon>
        <taxon>Gammaproteobacteria</taxon>
        <taxon>Orbales</taxon>
        <taxon>Orbaceae</taxon>
        <taxon>Gilliamella</taxon>
    </lineage>
</organism>
<dbReference type="OrthoDB" id="7066256at2"/>
<reference evidence="3 4" key="1">
    <citation type="submission" date="2017-03" db="EMBL/GenBank/DDBJ databases">
        <title>Comparative genomics of honeybee gut symbionts reveal geographically distinct and subgroup specific antibiotic resistance.</title>
        <authorList>
            <person name="Ludvigsen J."/>
            <person name="Porcellato D."/>
            <person name="Labee-Lund T.M."/>
            <person name="Amdam G.V."/>
            <person name="Rudi K."/>
        </authorList>
    </citation>
    <scope>NUCLEOTIDE SEQUENCE [LARGE SCALE GENOMIC DNA]</scope>
    <source>
        <strain evidence="1 4">A-7-12</strain>
        <strain evidence="2 3">A-9-12</strain>
    </source>
</reference>
<evidence type="ECO:0000313" key="2">
    <source>
        <dbReference type="EMBL" id="OTQ08075.1"/>
    </source>
</evidence>
<name>A0A2C9XVP9_9GAMM</name>
<proteinExistence type="predicted"/>
<dbReference type="Proteomes" id="UP000194977">
    <property type="component" value="Unassembled WGS sequence"/>
</dbReference>